<dbReference type="Pfam" id="PF09335">
    <property type="entry name" value="VTT_dom"/>
    <property type="match status" value="1"/>
</dbReference>
<keyword evidence="4" id="KW-1185">Reference proteome</keyword>
<dbReference type="GO" id="GO:0005886">
    <property type="term" value="C:plasma membrane"/>
    <property type="evidence" value="ECO:0007669"/>
    <property type="project" value="TreeGrafter"/>
</dbReference>
<evidence type="ECO:0000313" key="4">
    <source>
        <dbReference type="Proteomes" id="UP000317315"/>
    </source>
</evidence>
<feature type="transmembrane region" description="Helical" evidence="1">
    <location>
        <begin position="12"/>
        <end position="32"/>
    </location>
</feature>
<dbReference type="RefSeq" id="WP_142935882.1">
    <property type="nucleotide sequence ID" value="NZ_FXTM01000018.1"/>
</dbReference>
<keyword evidence="1" id="KW-1133">Transmembrane helix</keyword>
<evidence type="ECO:0000259" key="2">
    <source>
        <dbReference type="Pfam" id="PF09335"/>
    </source>
</evidence>
<dbReference type="InterPro" id="IPR051311">
    <property type="entry name" value="DedA_domain"/>
</dbReference>
<name>A0A521D8J0_9BACT</name>
<sequence length="193" mass="21736">MKFLTVAFWKALALKYGVYALAFNAFIEAIFFPIPPDVLLITLCLTNPENSFLYAIVATLFSSLGGVVGYYVGYFGGKPLAERFFGEEKVKKVHRLYESYESVIILLAGFSPLPYKLFTVTSGVLFASLKKLFIFSLIGRGSRFFAEGALIYFFGEDVKNFALRNLNLISLIIGLLILVSFIIYRRYRKGVLP</sequence>
<evidence type="ECO:0000313" key="3">
    <source>
        <dbReference type="EMBL" id="SMO68018.1"/>
    </source>
</evidence>
<feature type="transmembrane region" description="Helical" evidence="1">
    <location>
        <begin position="52"/>
        <end position="75"/>
    </location>
</feature>
<protein>
    <submittedName>
        <fullName evidence="3">Membrane protein YqaA, SNARE-associated domain</fullName>
    </submittedName>
</protein>
<keyword evidence="1" id="KW-0472">Membrane</keyword>
<reference evidence="3 4" key="1">
    <citation type="submission" date="2017-05" db="EMBL/GenBank/DDBJ databases">
        <authorList>
            <person name="Varghese N."/>
            <person name="Submissions S."/>
        </authorList>
    </citation>
    <scope>NUCLEOTIDE SEQUENCE [LARGE SCALE GENOMIC DNA]</scope>
    <source>
        <strain evidence="3 4">DSM 16304</strain>
    </source>
</reference>
<feature type="transmembrane region" description="Helical" evidence="1">
    <location>
        <begin position="166"/>
        <end position="184"/>
    </location>
</feature>
<proteinExistence type="predicted"/>
<dbReference type="InterPro" id="IPR032816">
    <property type="entry name" value="VTT_dom"/>
</dbReference>
<feature type="domain" description="VTT" evidence="2">
    <location>
        <begin position="34"/>
        <end position="146"/>
    </location>
</feature>
<organism evidence="3 4">
    <name type="scientific">Balnearium lithotrophicum</name>
    <dbReference type="NCBI Taxonomy" id="223788"/>
    <lineage>
        <taxon>Bacteria</taxon>
        <taxon>Pseudomonadati</taxon>
        <taxon>Aquificota</taxon>
        <taxon>Aquificia</taxon>
        <taxon>Desulfurobacteriales</taxon>
        <taxon>Desulfurobacteriaceae</taxon>
        <taxon>Balnearium</taxon>
    </lineage>
</organism>
<dbReference type="Proteomes" id="UP000317315">
    <property type="component" value="Unassembled WGS sequence"/>
</dbReference>
<accession>A0A521D8J0</accession>
<dbReference type="OrthoDB" id="9810270at2"/>
<dbReference type="AlphaFoldDB" id="A0A521D8J0"/>
<dbReference type="EMBL" id="FXTM01000018">
    <property type="protein sequence ID" value="SMO68018.1"/>
    <property type="molecule type" value="Genomic_DNA"/>
</dbReference>
<keyword evidence="1" id="KW-0812">Transmembrane</keyword>
<gene>
    <name evidence="3" type="ORF">SAMN06269117_11825</name>
</gene>
<evidence type="ECO:0000256" key="1">
    <source>
        <dbReference type="SAM" id="Phobius"/>
    </source>
</evidence>
<dbReference type="PANTHER" id="PTHR42709:SF11">
    <property type="entry name" value="DEDA FAMILY PROTEIN"/>
    <property type="match status" value="1"/>
</dbReference>
<dbReference type="PANTHER" id="PTHR42709">
    <property type="entry name" value="ALKALINE PHOSPHATASE LIKE PROTEIN"/>
    <property type="match status" value="1"/>
</dbReference>